<evidence type="ECO:0000256" key="1">
    <source>
        <dbReference type="SAM" id="Phobius"/>
    </source>
</evidence>
<dbReference type="RefSeq" id="WP_174582424.1">
    <property type="nucleotide sequence ID" value="NZ_CAJNOB010000056.1"/>
</dbReference>
<comment type="caution">
    <text evidence="2">The sequence shown here is derived from an EMBL/GenBank/DDBJ whole genome shotgun (WGS) entry which is preliminary data.</text>
</comment>
<dbReference type="GO" id="GO:0004497">
    <property type="term" value="F:monooxygenase activity"/>
    <property type="evidence" value="ECO:0007669"/>
    <property type="project" value="UniProtKB-KW"/>
</dbReference>
<evidence type="ECO:0000313" key="2">
    <source>
        <dbReference type="EMBL" id="CAF0703654.1"/>
    </source>
</evidence>
<feature type="transmembrane region" description="Helical" evidence="1">
    <location>
        <begin position="199"/>
        <end position="219"/>
    </location>
</feature>
<evidence type="ECO:0000313" key="3">
    <source>
        <dbReference type="Proteomes" id="UP000663859"/>
    </source>
</evidence>
<dbReference type="Proteomes" id="UP000663859">
    <property type="component" value="Unassembled WGS sequence"/>
</dbReference>
<protein>
    <submittedName>
        <fullName evidence="2">Putative Particulate methane monooxygenase subunit D</fullName>
    </submittedName>
</protein>
<reference evidence="2" key="1">
    <citation type="submission" date="2021-02" db="EMBL/GenBank/DDBJ databases">
        <authorList>
            <person name="Cremers G."/>
            <person name="Picone N."/>
        </authorList>
    </citation>
    <scope>NUCLEOTIDE SEQUENCE</scope>
    <source>
        <strain evidence="2">PQ17</strain>
    </source>
</reference>
<accession>A0A8J2FPL5</accession>
<organism evidence="2 3">
    <name type="scientific">Candidatus Methylacidithermus pantelleriae</name>
    <dbReference type="NCBI Taxonomy" id="2744239"/>
    <lineage>
        <taxon>Bacteria</taxon>
        <taxon>Pseudomonadati</taxon>
        <taxon>Verrucomicrobiota</taxon>
        <taxon>Methylacidiphilae</taxon>
        <taxon>Methylacidiphilales</taxon>
        <taxon>Methylacidiphilaceae</taxon>
        <taxon>Candidatus Methylacidithermus</taxon>
    </lineage>
</organism>
<dbReference type="AlphaFoldDB" id="A0A8J2FPL5"/>
<sequence length="232" mass="25233">MKTVATLPARDKRSESNFSGNKRRGVPLFGFFLSVSFLAVLLSGSLSAWAHGSSEKKSDCRIQEKGPFAVHFDVYPAGGLSSLSQFGAYCREIPYTGRFTLVVDFLSVGDILRKTPVGVKMVHTGTQKPVLDVPSTVYPKGIANFPVTLTRGDYTLIVTIPREVALKAQQQMLSAPFEIGPGDLTFTFPLSVGISRSSMAWVLAGALILLVSLGLGFLVQRLLRYLNPARTY</sequence>
<gene>
    <name evidence="2" type="primary">pmoD</name>
    <name evidence="2" type="ORF">MPNT_60058</name>
</gene>
<keyword evidence="3" id="KW-1185">Reference proteome</keyword>
<keyword evidence="2" id="KW-0560">Oxidoreductase</keyword>
<dbReference type="EMBL" id="CAJNOB010000056">
    <property type="protein sequence ID" value="CAF0703654.1"/>
    <property type="molecule type" value="Genomic_DNA"/>
</dbReference>
<proteinExistence type="predicted"/>
<name>A0A8J2FPL5_9BACT</name>
<keyword evidence="2" id="KW-0503">Monooxygenase</keyword>
<keyword evidence="1" id="KW-0472">Membrane</keyword>
<keyword evidence="1" id="KW-0812">Transmembrane</keyword>
<keyword evidence="1" id="KW-1133">Transmembrane helix</keyword>